<dbReference type="Pfam" id="PF00282">
    <property type="entry name" value="Pyridoxal_deC"/>
    <property type="match status" value="1"/>
</dbReference>
<evidence type="ECO:0000256" key="3">
    <source>
        <dbReference type="ARBA" id="ARBA00011738"/>
    </source>
</evidence>
<feature type="modified residue" description="N6-(pyridoxal phosphate)lysine" evidence="7">
    <location>
        <position position="319"/>
    </location>
</feature>
<dbReference type="Gene3D" id="3.40.640.10">
    <property type="entry name" value="Type I PLP-dependent aspartate aminotransferase-like (Major domain)"/>
    <property type="match status" value="1"/>
</dbReference>
<dbReference type="InterPro" id="IPR021115">
    <property type="entry name" value="Pyridoxal-P_BS"/>
</dbReference>
<name>A0A3B3ZJD5_9GOBI</name>
<dbReference type="STRING" id="409849.ENSPMGP00000004609"/>
<evidence type="ECO:0000256" key="4">
    <source>
        <dbReference type="ARBA" id="ARBA00022793"/>
    </source>
</evidence>
<keyword evidence="5 7" id="KW-0663">Pyridoxal phosphate</keyword>
<dbReference type="InterPro" id="IPR015421">
    <property type="entry name" value="PyrdxlP-dep_Trfase_major"/>
</dbReference>
<dbReference type="AlphaFoldDB" id="A0A3B3ZJD5"/>
<dbReference type="GO" id="GO:0005737">
    <property type="term" value="C:cytoplasm"/>
    <property type="evidence" value="ECO:0007669"/>
    <property type="project" value="TreeGrafter"/>
</dbReference>
<accession>A0A3B3ZJD5</accession>
<dbReference type="InterPro" id="IPR002129">
    <property type="entry name" value="PyrdxlP-dep_de-COase"/>
</dbReference>
<dbReference type="Ensembl" id="ENSPMGT00000004895.1">
    <property type="protein sequence ID" value="ENSPMGP00000004609.1"/>
    <property type="gene ID" value="ENSPMGG00000003912.1"/>
</dbReference>
<dbReference type="PANTHER" id="PTHR45677">
    <property type="entry name" value="GLUTAMATE DECARBOXYLASE-RELATED"/>
    <property type="match status" value="1"/>
</dbReference>
<evidence type="ECO:0000256" key="1">
    <source>
        <dbReference type="ARBA" id="ARBA00001933"/>
    </source>
</evidence>
<protein>
    <submittedName>
        <fullName evidence="9">Uncharacterized protein</fullName>
    </submittedName>
</protein>
<organism evidence="9 10">
    <name type="scientific">Periophthalmus magnuspinnatus</name>
    <dbReference type="NCBI Taxonomy" id="409849"/>
    <lineage>
        <taxon>Eukaryota</taxon>
        <taxon>Metazoa</taxon>
        <taxon>Chordata</taxon>
        <taxon>Craniata</taxon>
        <taxon>Vertebrata</taxon>
        <taxon>Euteleostomi</taxon>
        <taxon>Actinopterygii</taxon>
        <taxon>Neopterygii</taxon>
        <taxon>Teleostei</taxon>
        <taxon>Neoteleostei</taxon>
        <taxon>Acanthomorphata</taxon>
        <taxon>Gobiaria</taxon>
        <taxon>Gobiiformes</taxon>
        <taxon>Gobioidei</taxon>
        <taxon>Gobiidae</taxon>
        <taxon>Oxudercinae</taxon>
        <taxon>Periophthalmus</taxon>
    </lineage>
</organism>
<dbReference type="CDD" id="cd06450">
    <property type="entry name" value="DOPA_deC_like"/>
    <property type="match status" value="1"/>
</dbReference>
<reference evidence="9" key="1">
    <citation type="submission" date="2025-08" db="UniProtKB">
        <authorList>
            <consortium name="Ensembl"/>
        </authorList>
    </citation>
    <scope>IDENTIFICATION</scope>
</reference>
<proteinExistence type="inferred from homology"/>
<dbReference type="GO" id="GO:0016831">
    <property type="term" value="F:carboxy-lyase activity"/>
    <property type="evidence" value="ECO:0007669"/>
    <property type="project" value="UniProtKB-KW"/>
</dbReference>
<evidence type="ECO:0000256" key="5">
    <source>
        <dbReference type="ARBA" id="ARBA00022898"/>
    </source>
</evidence>
<evidence type="ECO:0000256" key="8">
    <source>
        <dbReference type="RuleBase" id="RU000382"/>
    </source>
</evidence>
<dbReference type="GO" id="GO:0019752">
    <property type="term" value="P:carboxylic acid metabolic process"/>
    <property type="evidence" value="ECO:0007669"/>
    <property type="project" value="InterPro"/>
</dbReference>
<dbReference type="FunFam" id="3.40.640.10:FF:000016">
    <property type="entry name" value="Glutamate decarboxylase like 1"/>
    <property type="match status" value="1"/>
</dbReference>
<dbReference type="Gene3D" id="3.90.1150.170">
    <property type="match status" value="1"/>
</dbReference>
<dbReference type="GO" id="GO:0030170">
    <property type="term" value="F:pyridoxal phosphate binding"/>
    <property type="evidence" value="ECO:0007669"/>
    <property type="project" value="InterPro"/>
</dbReference>
<evidence type="ECO:0000313" key="10">
    <source>
        <dbReference type="Proteomes" id="UP000261520"/>
    </source>
</evidence>
<evidence type="ECO:0000256" key="2">
    <source>
        <dbReference type="ARBA" id="ARBA00009533"/>
    </source>
</evidence>
<evidence type="ECO:0000256" key="7">
    <source>
        <dbReference type="PIRSR" id="PIRSR602129-50"/>
    </source>
</evidence>
<dbReference type="Proteomes" id="UP000261520">
    <property type="component" value="Unplaced"/>
</dbReference>
<keyword evidence="6 8" id="KW-0456">Lyase</keyword>
<keyword evidence="10" id="KW-1185">Reference proteome</keyword>
<dbReference type="PANTHER" id="PTHR45677:SF1">
    <property type="entry name" value="ACIDIC AMINO ACID DECARBOXYLASE GADL1"/>
    <property type="match status" value="1"/>
</dbReference>
<evidence type="ECO:0000313" key="9">
    <source>
        <dbReference type="Ensembl" id="ENSPMGP00000004609.1"/>
    </source>
</evidence>
<comment type="subunit">
    <text evidence="3">Homodimer.</text>
</comment>
<comment type="similarity">
    <text evidence="2 8">Belongs to the group II decarboxylase family.</text>
</comment>
<keyword evidence="4" id="KW-0210">Decarboxylase</keyword>
<dbReference type="PROSITE" id="PS00392">
    <property type="entry name" value="DDC_GAD_HDC_YDC"/>
    <property type="match status" value="1"/>
</dbReference>
<reference evidence="9" key="2">
    <citation type="submission" date="2025-09" db="UniProtKB">
        <authorList>
            <consortium name="Ensembl"/>
        </authorList>
    </citation>
    <scope>IDENTIFICATION</scope>
</reference>
<evidence type="ECO:0000256" key="6">
    <source>
        <dbReference type="ARBA" id="ARBA00023239"/>
    </source>
</evidence>
<comment type="cofactor">
    <cofactor evidence="1 7 8">
        <name>pyridoxal 5'-phosphate</name>
        <dbReference type="ChEBI" id="CHEBI:597326"/>
    </cofactor>
</comment>
<dbReference type="InterPro" id="IPR015424">
    <property type="entry name" value="PyrdxlP-dep_Trfase"/>
</dbReference>
<dbReference type="SUPFAM" id="SSF53383">
    <property type="entry name" value="PLP-dependent transferases"/>
    <property type="match status" value="1"/>
</dbReference>
<sequence>MLYLFMEDTEIPKLAPSDLCLDKPAVDMSSAEKFLERSMALILEEAVKRATNRSEKVCEWVSPQQLQQLLQLDLGDTGESEEELLQRCRDVIKYSVKTVHPRFFNQLFAGMEPYSMAASFIIEALKPSIYTYEVAPVFTLMEKVVLKKMIEVIGWEDGDGIFNAGGSLSNMYAINLARFHHCPDIKELGMSGSPRMVLFTSQDCHYSIAKAAAFLGIGTKNVYTVPCDERGKMIPSRLEELILKAKKEGAQPLMVNATAGTTVLGAFDPIEEIAYICEKYRLWLHVDACWGGAAILSKKHKHLVQGIHRANSVAWNPHKMMMVCLQCCAFVVRDQKHLLQRCYSSNARYLFQQDKFYDVSFDSGDKSIQCGRKPDAFKIWLLWKALGSSQLEQRVERALAMAQYLTQQMKARQGFRLLMEPEYANVCFWYVPPSLRNVPDGPEFWNKLHKVAPVIKERMMKRGSLMIGYQSHGDKANFFRMIIISPQVTTEDMDFVLDEIHSLGQDL</sequence>